<name>A0A5B7IYB3_PORTR</name>
<organism evidence="1 2">
    <name type="scientific">Portunus trituberculatus</name>
    <name type="common">Swimming crab</name>
    <name type="synonym">Neptunus trituberculatus</name>
    <dbReference type="NCBI Taxonomy" id="210409"/>
    <lineage>
        <taxon>Eukaryota</taxon>
        <taxon>Metazoa</taxon>
        <taxon>Ecdysozoa</taxon>
        <taxon>Arthropoda</taxon>
        <taxon>Crustacea</taxon>
        <taxon>Multicrustacea</taxon>
        <taxon>Malacostraca</taxon>
        <taxon>Eumalacostraca</taxon>
        <taxon>Eucarida</taxon>
        <taxon>Decapoda</taxon>
        <taxon>Pleocyemata</taxon>
        <taxon>Brachyura</taxon>
        <taxon>Eubrachyura</taxon>
        <taxon>Portunoidea</taxon>
        <taxon>Portunidae</taxon>
        <taxon>Portuninae</taxon>
        <taxon>Portunus</taxon>
    </lineage>
</organism>
<evidence type="ECO:0000313" key="1">
    <source>
        <dbReference type="EMBL" id="MPC87289.1"/>
    </source>
</evidence>
<accession>A0A5B7IYB3</accession>
<reference evidence="1 2" key="1">
    <citation type="submission" date="2019-05" db="EMBL/GenBank/DDBJ databases">
        <title>Another draft genome of Portunus trituberculatus and its Hox gene families provides insights of decapod evolution.</title>
        <authorList>
            <person name="Jeong J.-H."/>
            <person name="Song I."/>
            <person name="Kim S."/>
            <person name="Choi T."/>
            <person name="Kim D."/>
            <person name="Ryu S."/>
            <person name="Kim W."/>
        </authorList>
    </citation>
    <scope>NUCLEOTIDE SEQUENCE [LARGE SCALE GENOMIC DNA]</scope>
    <source>
        <tissue evidence="1">Muscle</tissue>
    </source>
</reference>
<dbReference type="Proteomes" id="UP000324222">
    <property type="component" value="Unassembled WGS sequence"/>
</dbReference>
<sequence length="76" mass="8036">MSSNGALGTGSPRMEKIHSRDSFSCSGSLLPIIWKAKPSSSSFTVTPTVYLGCHAARHLSAGIQVTVPSSLHDESY</sequence>
<comment type="caution">
    <text evidence="1">The sequence shown here is derived from an EMBL/GenBank/DDBJ whole genome shotgun (WGS) entry which is preliminary data.</text>
</comment>
<dbReference type="AlphaFoldDB" id="A0A5B7IYB3"/>
<protein>
    <submittedName>
        <fullName evidence="1">Uncharacterized protein</fullName>
    </submittedName>
</protein>
<keyword evidence="2" id="KW-1185">Reference proteome</keyword>
<proteinExistence type="predicted"/>
<evidence type="ECO:0000313" key="2">
    <source>
        <dbReference type="Proteomes" id="UP000324222"/>
    </source>
</evidence>
<dbReference type="EMBL" id="VSRR010074048">
    <property type="protein sequence ID" value="MPC87289.1"/>
    <property type="molecule type" value="Genomic_DNA"/>
</dbReference>
<gene>
    <name evidence="1" type="ORF">E2C01_082147</name>
</gene>